<proteinExistence type="predicted"/>
<dbReference type="EC" id="1.3.98.3" evidence="2"/>
<feature type="domain" description="Radical SAM core" evidence="1">
    <location>
        <begin position="172"/>
        <end position="411"/>
    </location>
</feature>
<dbReference type="EMBL" id="JAHLQK010000006">
    <property type="protein sequence ID" value="MBU5677831.1"/>
    <property type="molecule type" value="Genomic_DNA"/>
</dbReference>
<dbReference type="InterPro" id="IPR023995">
    <property type="entry name" value="HemZ"/>
</dbReference>
<dbReference type="NCBIfam" id="TIGR03994">
    <property type="entry name" value="rSAM_HemZ"/>
    <property type="match status" value="1"/>
</dbReference>
<name>A0ABS6G6P9_9FIRM</name>
<dbReference type="PANTHER" id="PTHR13932:SF1">
    <property type="entry name" value="OXYGEN-INDEPENDENT COPROPORPHYRINOGEN-III OXIDASE-LIKE PROTEIN HEMZ"/>
    <property type="match status" value="1"/>
</dbReference>
<accession>A0ABS6G6P9</accession>
<evidence type="ECO:0000313" key="3">
    <source>
        <dbReference type="Proteomes" id="UP000779508"/>
    </source>
</evidence>
<dbReference type="Pfam" id="PF04055">
    <property type="entry name" value="Radical_SAM"/>
    <property type="match status" value="1"/>
</dbReference>
<dbReference type="Proteomes" id="UP000779508">
    <property type="component" value="Unassembled WGS sequence"/>
</dbReference>
<sequence length="500" mass="57716">MIKVICIGHNYEYEIRELLKLFYKQSEIEISCVSFGEYVEEGFNRQIISKETLLTSMLVVEENKAIATSKLNGEEKIIEEQLDNKTELEIKKTIKRLIKKSLFKLLQKSKNIEVPWGILTGIRPTKIVHELLENGFSEENIMYTLINEYCIDSSKAKLLLDVAKTEYRYVYPIDETKISLYISIPFCPTRCLYCSFPSNPLNQSAHLVDSYVDSLCREIEGVTKLIKEVGKKVQTIYVGGGTPTTLSVTQFARIFDTIKTSIDLNYLEEFTVEAGRPDTIDYDKLMYLKGANITRLSINPQTMNDCTLKEIGREHTVDELVKSYKMALEIGFENINMDIIIGLPGEDTKMVEHTMNEIKKLSPINLTVHTLAIKRASRLKDQEEEYSLAEQQEVMDMLEITQNYAEVMGLKPYYMYRQKHMVGNLENIGYSKPGYECIYNIQIMEEKQTILALGAGAVSKITFPSENRLERVPNIKNLEQYIERVDEMIERKRKFFIDNI</sequence>
<organism evidence="2 3">
    <name type="scientific">Alkaliphilus flagellatus</name>
    <dbReference type="NCBI Taxonomy" id="2841507"/>
    <lineage>
        <taxon>Bacteria</taxon>
        <taxon>Bacillati</taxon>
        <taxon>Bacillota</taxon>
        <taxon>Clostridia</taxon>
        <taxon>Peptostreptococcales</taxon>
        <taxon>Natronincolaceae</taxon>
        <taxon>Alkaliphilus</taxon>
    </lineage>
</organism>
<dbReference type="GO" id="GO:0051989">
    <property type="term" value="F:coproporphyrinogen dehydrogenase activity"/>
    <property type="evidence" value="ECO:0007669"/>
    <property type="project" value="UniProtKB-EC"/>
</dbReference>
<dbReference type="InterPro" id="IPR034505">
    <property type="entry name" value="Coproporphyrinogen-III_oxidase"/>
</dbReference>
<keyword evidence="2" id="KW-0560">Oxidoreductase</keyword>
<comment type="caution">
    <text evidence="2">The sequence shown here is derived from an EMBL/GenBank/DDBJ whole genome shotgun (WGS) entry which is preliminary data.</text>
</comment>
<evidence type="ECO:0000313" key="2">
    <source>
        <dbReference type="EMBL" id="MBU5677831.1"/>
    </source>
</evidence>
<dbReference type="SFLD" id="SFLDG01082">
    <property type="entry name" value="B12-binding_domain_containing"/>
    <property type="match status" value="1"/>
</dbReference>
<protein>
    <submittedName>
        <fullName evidence="2">Coproporphyrinogen dehydrogenase HemZ</fullName>
        <ecNumber evidence="2">1.3.98.3</ecNumber>
    </submittedName>
</protein>
<dbReference type="InterPro" id="IPR006638">
    <property type="entry name" value="Elp3/MiaA/NifB-like_rSAM"/>
</dbReference>
<dbReference type="SFLD" id="SFLDG01065">
    <property type="entry name" value="anaerobic_coproporphyrinogen-I"/>
    <property type="match status" value="1"/>
</dbReference>
<gene>
    <name evidence="2" type="primary">hemZ</name>
    <name evidence="2" type="ORF">KQI88_15540</name>
</gene>
<dbReference type="SMART" id="SM00729">
    <property type="entry name" value="Elp3"/>
    <property type="match status" value="1"/>
</dbReference>
<dbReference type="PROSITE" id="PS51918">
    <property type="entry name" value="RADICAL_SAM"/>
    <property type="match status" value="1"/>
</dbReference>
<dbReference type="PANTHER" id="PTHR13932">
    <property type="entry name" value="COPROPORPHYRINIGEN III OXIDASE"/>
    <property type="match status" value="1"/>
</dbReference>
<dbReference type="SFLD" id="SFLDF00310">
    <property type="entry name" value="oxygen-independent_coproporphy"/>
    <property type="match status" value="1"/>
</dbReference>
<keyword evidence="3" id="KW-1185">Reference proteome</keyword>
<dbReference type="InterPro" id="IPR007197">
    <property type="entry name" value="rSAM"/>
</dbReference>
<evidence type="ECO:0000259" key="1">
    <source>
        <dbReference type="PROSITE" id="PS51918"/>
    </source>
</evidence>
<dbReference type="RefSeq" id="WP_216418875.1">
    <property type="nucleotide sequence ID" value="NZ_JAHLQK010000006.1"/>
</dbReference>
<dbReference type="SFLD" id="SFLDS00029">
    <property type="entry name" value="Radical_SAM"/>
    <property type="match status" value="1"/>
</dbReference>
<reference evidence="2 3" key="1">
    <citation type="submission" date="2021-06" db="EMBL/GenBank/DDBJ databases">
        <authorList>
            <person name="Sun Q."/>
            <person name="Li D."/>
        </authorList>
    </citation>
    <scope>NUCLEOTIDE SEQUENCE [LARGE SCALE GENOMIC DNA]</scope>
    <source>
        <strain evidence="2 3">MSJ-5</strain>
    </source>
</reference>